<proteinExistence type="predicted"/>
<gene>
    <name evidence="1" type="ORF">V7V80_19840</name>
</gene>
<accession>A0ABU8RAM1</accession>
<dbReference type="RefSeq" id="WP_099430516.1">
    <property type="nucleotide sequence ID" value="NZ_CP119382.1"/>
</dbReference>
<organism evidence="1 2">
    <name type="scientific">Pseudomonas kermanshahensis</name>
    <dbReference type="NCBI Taxonomy" id="2745482"/>
    <lineage>
        <taxon>Bacteria</taxon>
        <taxon>Pseudomonadati</taxon>
        <taxon>Pseudomonadota</taxon>
        <taxon>Gammaproteobacteria</taxon>
        <taxon>Pseudomonadales</taxon>
        <taxon>Pseudomonadaceae</taxon>
        <taxon>Pseudomonas</taxon>
    </lineage>
</organism>
<dbReference type="EMBL" id="JBBHLD010000021">
    <property type="protein sequence ID" value="MEJ5906935.1"/>
    <property type="molecule type" value="Genomic_DNA"/>
</dbReference>
<dbReference type="Proteomes" id="UP001377692">
    <property type="component" value="Unassembled WGS sequence"/>
</dbReference>
<name>A0ABU8RAM1_9PSED</name>
<reference evidence="1 2" key="1">
    <citation type="submission" date="2024-02" db="EMBL/GenBank/DDBJ databases">
        <title>Identification of pathogenicity and growth-promoting functions of Pseudomonas putida variants.</title>
        <authorList>
            <person name="Sun J."/>
        </authorList>
    </citation>
    <scope>NUCLEOTIDE SEQUENCE [LARGE SCALE GENOMIC DNA]</scope>
    <source>
        <strain evidence="1 2">A04</strain>
    </source>
</reference>
<keyword evidence="2" id="KW-1185">Reference proteome</keyword>
<comment type="caution">
    <text evidence="1">The sequence shown here is derived from an EMBL/GenBank/DDBJ whole genome shotgun (WGS) entry which is preliminary data.</text>
</comment>
<evidence type="ECO:0000313" key="2">
    <source>
        <dbReference type="Proteomes" id="UP001377692"/>
    </source>
</evidence>
<sequence length="61" mass="6355">MRDSDGMAAPGVVVAGDILVSGLSGGGEGVVKIAFRRRRLSETVARAYAVNCKTAKPEHAR</sequence>
<evidence type="ECO:0000313" key="1">
    <source>
        <dbReference type="EMBL" id="MEJ5906935.1"/>
    </source>
</evidence>
<protein>
    <submittedName>
        <fullName evidence="1">Uncharacterized protein</fullName>
    </submittedName>
</protein>